<dbReference type="InterPro" id="IPR003399">
    <property type="entry name" value="Mce/MlaD"/>
</dbReference>
<comment type="caution">
    <text evidence="3">The sequence shown here is derived from an EMBL/GenBank/DDBJ whole genome shotgun (WGS) entry which is preliminary data.</text>
</comment>
<organism evidence="3 4">
    <name type="scientific">Burkholderia ubonensis</name>
    <dbReference type="NCBI Taxonomy" id="101571"/>
    <lineage>
        <taxon>Bacteria</taxon>
        <taxon>Pseudomonadati</taxon>
        <taxon>Pseudomonadota</taxon>
        <taxon>Betaproteobacteria</taxon>
        <taxon>Burkholderiales</taxon>
        <taxon>Burkholderiaceae</taxon>
        <taxon>Burkholderia</taxon>
        <taxon>Burkholderia cepacia complex</taxon>
    </lineage>
</organism>
<feature type="domain" description="Mce/MlaD" evidence="2">
    <location>
        <begin position="39"/>
        <end position="135"/>
    </location>
</feature>
<evidence type="ECO:0000313" key="4">
    <source>
        <dbReference type="Proteomes" id="UP000065521"/>
    </source>
</evidence>
<reference evidence="3 4" key="1">
    <citation type="submission" date="2015-11" db="EMBL/GenBank/DDBJ databases">
        <title>Expanding the genomic diversity of Burkholderia species for the development of highly accurate diagnostics.</title>
        <authorList>
            <person name="Sahl J."/>
            <person name="Keim P."/>
            <person name="Wagner D."/>
        </authorList>
    </citation>
    <scope>NUCLEOTIDE SEQUENCE [LARGE SCALE GENOMIC DNA]</scope>
    <source>
        <strain evidence="3 4">RF32-BP4</strain>
    </source>
</reference>
<dbReference type="Proteomes" id="UP000065521">
    <property type="component" value="Unassembled WGS sequence"/>
</dbReference>
<accession>A0A102K3I6</accession>
<dbReference type="AlphaFoldDB" id="A0A102K3I6"/>
<proteinExistence type="predicted"/>
<dbReference type="PANTHER" id="PTHR36698:SF3">
    <property type="entry name" value="ABC-TYPE TRANSPORT AUXILIARY LIPOPROTEIN COMPONENT DOMAIN-CONTAINING PROTEIN"/>
    <property type="match status" value="1"/>
</dbReference>
<evidence type="ECO:0000313" key="3">
    <source>
        <dbReference type="EMBL" id="KUZ93573.1"/>
    </source>
</evidence>
<evidence type="ECO:0000259" key="2">
    <source>
        <dbReference type="Pfam" id="PF02470"/>
    </source>
</evidence>
<gene>
    <name evidence="3" type="ORF">WI38_08225</name>
</gene>
<sequence length="324" mass="34655">MTPRPAVVGGFILGALALGVAGILFFGGTQLFATSSRAVVFFSESVAGLDVGSPVTFHGVRIGSVKRIAVYFSSDKMTAKIPVYLEFQSTNQLVWEGKKFGGAAADFERLVKAGLRAQLALQSFVTGQLRVDIDFRPGTPAQTTGTITDIPEIPSIPSDLDQLRNQLAGLPLRELSETAQQALASLARLSHHFDAVLDPLAQSAMRTTDAATQTLHTTDDAVRQVQADAAIALHDLDSLLVDARSQLDARSGELSRTLAETDRAARQAEVLLDSLNGLAEPRAQFRSDLEATARDLAVSAGHLRNFAETVERNPNALVIGRSPR</sequence>
<dbReference type="EMBL" id="LOTN01000016">
    <property type="protein sequence ID" value="KUZ93573.1"/>
    <property type="molecule type" value="Genomic_DNA"/>
</dbReference>
<dbReference type="Pfam" id="PF02470">
    <property type="entry name" value="MlaD"/>
    <property type="match status" value="1"/>
</dbReference>
<keyword evidence="1" id="KW-0472">Membrane</keyword>
<dbReference type="RefSeq" id="WP_059631947.1">
    <property type="nucleotide sequence ID" value="NZ_LOTK01000051.1"/>
</dbReference>
<feature type="transmembrane region" description="Helical" evidence="1">
    <location>
        <begin position="6"/>
        <end position="27"/>
    </location>
</feature>
<keyword evidence="1" id="KW-0812">Transmembrane</keyword>
<name>A0A102K3I6_9BURK</name>
<evidence type="ECO:0000256" key="1">
    <source>
        <dbReference type="SAM" id="Phobius"/>
    </source>
</evidence>
<dbReference type="PANTHER" id="PTHR36698">
    <property type="entry name" value="BLL5892 PROTEIN"/>
    <property type="match status" value="1"/>
</dbReference>
<protein>
    <submittedName>
        <fullName evidence="3">Paraquat-inducible protein B</fullName>
    </submittedName>
</protein>
<keyword evidence="1" id="KW-1133">Transmembrane helix</keyword>